<keyword evidence="5" id="KW-1185">Reference proteome</keyword>
<dbReference type="Proteomes" id="UP000499080">
    <property type="component" value="Unassembled WGS sequence"/>
</dbReference>
<keyword evidence="1" id="KW-0863">Zinc-finger</keyword>
<feature type="domain" description="C2H2-type" evidence="3">
    <location>
        <begin position="82"/>
        <end position="110"/>
    </location>
</feature>
<reference evidence="4 5" key="1">
    <citation type="journal article" date="2019" name="Sci. Rep.">
        <title>Orb-weaving spider Araneus ventricosus genome elucidates the spidroin gene catalogue.</title>
        <authorList>
            <person name="Kono N."/>
            <person name="Nakamura H."/>
            <person name="Ohtoshi R."/>
            <person name="Moran D.A.P."/>
            <person name="Shinohara A."/>
            <person name="Yoshida Y."/>
            <person name="Fujiwara M."/>
            <person name="Mori M."/>
            <person name="Tomita M."/>
            <person name="Arakawa K."/>
        </authorList>
    </citation>
    <scope>NUCLEOTIDE SEQUENCE [LARGE SCALE GENOMIC DNA]</scope>
</reference>
<gene>
    <name evidence="4" type="ORF">AVEN_111494_1</name>
</gene>
<evidence type="ECO:0000256" key="2">
    <source>
        <dbReference type="SAM" id="MobiDB-lite"/>
    </source>
</evidence>
<accession>A0A4Y2V5L7</accession>
<evidence type="ECO:0000256" key="1">
    <source>
        <dbReference type="PROSITE-ProRule" id="PRU00042"/>
    </source>
</evidence>
<feature type="region of interest" description="Disordered" evidence="2">
    <location>
        <begin position="97"/>
        <end position="173"/>
    </location>
</feature>
<dbReference type="PROSITE" id="PS50157">
    <property type="entry name" value="ZINC_FINGER_C2H2_2"/>
    <property type="match status" value="1"/>
</dbReference>
<dbReference type="AlphaFoldDB" id="A0A4Y2V5L7"/>
<dbReference type="OrthoDB" id="10004641at2759"/>
<dbReference type="EMBL" id="BGPR01043911">
    <property type="protein sequence ID" value="GBO20579.1"/>
    <property type="molecule type" value="Genomic_DNA"/>
</dbReference>
<evidence type="ECO:0000259" key="3">
    <source>
        <dbReference type="PROSITE" id="PS50157"/>
    </source>
</evidence>
<comment type="caution">
    <text evidence="4">The sequence shown here is derived from an EMBL/GenBank/DDBJ whole genome shotgun (WGS) entry which is preliminary data.</text>
</comment>
<organism evidence="4 5">
    <name type="scientific">Araneus ventricosus</name>
    <name type="common">Orbweaver spider</name>
    <name type="synonym">Epeira ventricosa</name>
    <dbReference type="NCBI Taxonomy" id="182803"/>
    <lineage>
        <taxon>Eukaryota</taxon>
        <taxon>Metazoa</taxon>
        <taxon>Ecdysozoa</taxon>
        <taxon>Arthropoda</taxon>
        <taxon>Chelicerata</taxon>
        <taxon>Arachnida</taxon>
        <taxon>Araneae</taxon>
        <taxon>Araneomorphae</taxon>
        <taxon>Entelegynae</taxon>
        <taxon>Araneoidea</taxon>
        <taxon>Araneidae</taxon>
        <taxon>Araneus</taxon>
    </lineage>
</organism>
<keyword evidence="1" id="KW-0479">Metal-binding</keyword>
<dbReference type="InterPro" id="IPR013087">
    <property type="entry name" value="Znf_C2H2_type"/>
</dbReference>
<keyword evidence="1" id="KW-0862">Zinc</keyword>
<name>A0A4Y2V5L7_ARAVE</name>
<evidence type="ECO:0000313" key="5">
    <source>
        <dbReference type="Proteomes" id="UP000499080"/>
    </source>
</evidence>
<evidence type="ECO:0000313" key="4">
    <source>
        <dbReference type="EMBL" id="GBO20579.1"/>
    </source>
</evidence>
<dbReference type="GO" id="GO:0008270">
    <property type="term" value="F:zinc ion binding"/>
    <property type="evidence" value="ECO:0007669"/>
    <property type="project" value="UniProtKB-KW"/>
</dbReference>
<proteinExistence type="predicted"/>
<protein>
    <recommendedName>
        <fullName evidence="3">C2H2-type domain-containing protein</fullName>
    </recommendedName>
</protein>
<sequence length="257" mass="28982">MIGEDLQKFSGSRVMRTIAIGRVPIRNLPKIKRATLYSESSKLSCEGFGTSPPYPFLAKVVAIYLYYIGCLDNENDSVDPVFPCTLCGETFTLPSSLKNNDRLRHGKKRQRRDPPPQPVNSGLQSGSGVARKRQRCAPTPQPGPSTLQSDADGPRKQRCDSSPQAGPFNLLSAASDPIRRSENKVFPDATIFKDLYFVNKGHNLYIVYQLYFSKEEADQIFDKLEREIEYFLSEMATVFITKDIQCLEKFLLMVIKI</sequence>